<keyword evidence="7 12" id="KW-0418">Kinase</keyword>
<keyword evidence="5" id="KW-0808">Transferase</keyword>
<dbReference type="Gene3D" id="3.30.450.40">
    <property type="match status" value="1"/>
</dbReference>
<dbReference type="SMART" id="SM00387">
    <property type="entry name" value="HATPase_c"/>
    <property type="match status" value="1"/>
</dbReference>
<reference evidence="12 13" key="1">
    <citation type="submission" date="2024-09" db="EMBL/GenBank/DDBJ databases">
        <authorList>
            <person name="Sun Q."/>
            <person name="Mori K."/>
        </authorList>
    </citation>
    <scope>NUCLEOTIDE SEQUENCE [LARGE SCALE GENOMIC DNA]</scope>
    <source>
        <strain evidence="12 13">JCM 3028</strain>
    </source>
</reference>
<keyword evidence="10" id="KW-0472">Membrane</keyword>
<keyword evidence="8" id="KW-1133">Transmembrane helix</keyword>
<dbReference type="PANTHER" id="PTHR45436">
    <property type="entry name" value="SENSOR HISTIDINE KINASE YKOH"/>
    <property type="match status" value="1"/>
</dbReference>
<sequence>MIGTEEWLLAVSEPGIGRLALRARERLSLLCDAGSRIGTTLEVTRTAEELTQVAVPRFADYVAVDLTDCVLRGDEPGSMDAGQRRVALAGIREGTALHQLGALIHPLPSTPQGRSLATEQPVLGSVLSNTFGWLAQDPERCRRICEQGIHSLIAVPMRARGVTLGVVSFYRATGKDAFEEDDLALAEELVGRAAVCVDNARRYTREHAISAELERVTASLQQALDLQRRFTTDASHELRTPLAGLRVTLEEARLHPDETDLADLMEHALGDVDRLQAIISDLLMLARIGAAPPAALESVDLAVLAKAGTARRTDDPHPARLDLTADVTADAVPEQIRRVLDNLLDNAQRHAARDVLVTVRRAGGMAELSVTDDGPGVPPAEREHIFQRFARLDTARSRDRGGTGLGLAIARDIAHAHHGTLHAEDAPSGGAHFVLRLPLNTRTA</sequence>
<dbReference type="InterPro" id="IPR004358">
    <property type="entry name" value="Sig_transdc_His_kin-like_C"/>
</dbReference>
<evidence type="ECO:0000256" key="6">
    <source>
        <dbReference type="ARBA" id="ARBA00022692"/>
    </source>
</evidence>
<gene>
    <name evidence="12" type="ORF">ACFFRH_19610</name>
</gene>
<dbReference type="Pfam" id="PF00512">
    <property type="entry name" value="HisKA"/>
    <property type="match status" value="1"/>
</dbReference>
<dbReference type="InterPro" id="IPR050428">
    <property type="entry name" value="TCS_sensor_his_kinase"/>
</dbReference>
<evidence type="ECO:0000313" key="12">
    <source>
        <dbReference type="EMBL" id="MFB9677691.1"/>
    </source>
</evidence>
<dbReference type="Pfam" id="PF01590">
    <property type="entry name" value="GAF"/>
    <property type="match status" value="1"/>
</dbReference>
<evidence type="ECO:0000256" key="8">
    <source>
        <dbReference type="ARBA" id="ARBA00022989"/>
    </source>
</evidence>
<comment type="catalytic activity">
    <reaction evidence="1">
        <text>ATP + protein L-histidine = ADP + protein N-phospho-L-histidine.</text>
        <dbReference type="EC" id="2.7.13.3"/>
    </reaction>
</comment>
<evidence type="ECO:0000313" key="13">
    <source>
        <dbReference type="Proteomes" id="UP001589610"/>
    </source>
</evidence>
<keyword evidence="6" id="KW-0812">Transmembrane</keyword>
<dbReference type="Proteomes" id="UP001589610">
    <property type="component" value="Unassembled WGS sequence"/>
</dbReference>
<evidence type="ECO:0000256" key="10">
    <source>
        <dbReference type="ARBA" id="ARBA00023136"/>
    </source>
</evidence>
<feature type="domain" description="Histidine kinase" evidence="11">
    <location>
        <begin position="233"/>
        <end position="441"/>
    </location>
</feature>
<dbReference type="CDD" id="cd00075">
    <property type="entry name" value="HATPase"/>
    <property type="match status" value="1"/>
</dbReference>
<dbReference type="SMART" id="SM00065">
    <property type="entry name" value="GAF"/>
    <property type="match status" value="1"/>
</dbReference>
<dbReference type="InterPro" id="IPR003661">
    <property type="entry name" value="HisK_dim/P_dom"/>
</dbReference>
<evidence type="ECO:0000256" key="7">
    <source>
        <dbReference type="ARBA" id="ARBA00022777"/>
    </source>
</evidence>
<dbReference type="GO" id="GO:0016301">
    <property type="term" value="F:kinase activity"/>
    <property type="evidence" value="ECO:0007669"/>
    <property type="project" value="UniProtKB-KW"/>
</dbReference>
<keyword evidence="13" id="KW-1185">Reference proteome</keyword>
<comment type="subcellular location">
    <subcellularLocation>
        <location evidence="2">Cell membrane</location>
    </subcellularLocation>
</comment>
<dbReference type="PRINTS" id="PR00344">
    <property type="entry name" value="BCTRLSENSOR"/>
</dbReference>
<organism evidence="12 13">
    <name type="scientific">Streptosporangium vulgare</name>
    <dbReference type="NCBI Taxonomy" id="46190"/>
    <lineage>
        <taxon>Bacteria</taxon>
        <taxon>Bacillati</taxon>
        <taxon>Actinomycetota</taxon>
        <taxon>Actinomycetes</taxon>
        <taxon>Streptosporangiales</taxon>
        <taxon>Streptosporangiaceae</taxon>
        <taxon>Streptosporangium</taxon>
    </lineage>
</organism>
<evidence type="ECO:0000256" key="9">
    <source>
        <dbReference type="ARBA" id="ARBA00023012"/>
    </source>
</evidence>
<dbReference type="SMART" id="SM00388">
    <property type="entry name" value="HisKA"/>
    <property type="match status" value="1"/>
</dbReference>
<name>A0ABV5TF08_9ACTN</name>
<keyword evidence="9" id="KW-0902">Two-component regulatory system</keyword>
<dbReference type="EMBL" id="JBHMBS010000008">
    <property type="protein sequence ID" value="MFB9677691.1"/>
    <property type="molecule type" value="Genomic_DNA"/>
</dbReference>
<evidence type="ECO:0000256" key="1">
    <source>
        <dbReference type="ARBA" id="ARBA00000085"/>
    </source>
</evidence>
<evidence type="ECO:0000256" key="2">
    <source>
        <dbReference type="ARBA" id="ARBA00004236"/>
    </source>
</evidence>
<dbReference type="PROSITE" id="PS50109">
    <property type="entry name" value="HIS_KIN"/>
    <property type="match status" value="1"/>
</dbReference>
<dbReference type="InterPro" id="IPR003018">
    <property type="entry name" value="GAF"/>
</dbReference>
<dbReference type="CDD" id="cd00082">
    <property type="entry name" value="HisKA"/>
    <property type="match status" value="1"/>
</dbReference>
<dbReference type="Pfam" id="PF02518">
    <property type="entry name" value="HATPase_c"/>
    <property type="match status" value="1"/>
</dbReference>
<evidence type="ECO:0000256" key="5">
    <source>
        <dbReference type="ARBA" id="ARBA00022679"/>
    </source>
</evidence>
<dbReference type="InterPro" id="IPR029016">
    <property type="entry name" value="GAF-like_dom_sf"/>
</dbReference>
<dbReference type="InterPro" id="IPR003594">
    <property type="entry name" value="HATPase_dom"/>
</dbReference>
<dbReference type="Gene3D" id="1.10.287.130">
    <property type="match status" value="1"/>
</dbReference>
<keyword evidence="4" id="KW-0597">Phosphoprotein</keyword>
<evidence type="ECO:0000256" key="3">
    <source>
        <dbReference type="ARBA" id="ARBA00012438"/>
    </source>
</evidence>
<dbReference type="Gene3D" id="3.30.565.10">
    <property type="entry name" value="Histidine kinase-like ATPase, C-terminal domain"/>
    <property type="match status" value="1"/>
</dbReference>
<dbReference type="SUPFAM" id="SSF55781">
    <property type="entry name" value="GAF domain-like"/>
    <property type="match status" value="1"/>
</dbReference>
<comment type="caution">
    <text evidence="12">The sequence shown here is derived from an EMBL/GenBank/DDBJ whole genome shotgun (WGS) entry which is preliminary data.</text>
</comment>
<dbReference type="PANTHER" id="PTHR45436:SF5">
    <property type="entry name" value="SENSOR HISTIDINE KINASE TRCS"/>
    <property type="match status" value="1"/>
</dbReference>
<accession>A0ABV5TF08</accession>
<dbReference type="SUPFAM" id="SSF55874">
    <property type="entry name" value="ATPase domain of HSP90 chaperone/DNA topoisomerase II/histidine kinase"/>
    <property type="match status" value="1"/>
</dbReference>
<evidence type="ECO:0000259" key="11">
    <source>
        <dbReference type="PROSITE" id="PS50109"/>
    </source>
</evidence>
<dbReference type="InterPro" id="IPR005467">
    <property type="entry name" value="His_kinase_dom"/>
</dbReference>
<dbReference type="SUPFAM" id="SSF47384">
    <property type="entry name" value="Homodimeric domain of signal transducing histidine kinase"/>
    <property type="match status" value="1"/>
</dbReference>
<proteinExistence type="predicted"/>
<dbReference type="InterPro" id="IPR036097">
    <property type="entry name" value="HisK_dim/P_sf"/>
</dbReference>
<evidence type="ECO:0000256" key="4">
    <source>
        <dbReference type="ARBA" id="ARBA00022553"/>
    </source>
</evidence>
<protein>
    <recommendedName>
        <fullName evidence="3">histidine kinase</fullName>
        <ecNumber evidence="3">2.7.13.3</ecNumber>
    </recommendedName>
</protein>
<dbReference type="InterPro" id="IPR036890">
    <property type="entry name" value="HATPase_C_sf"/>
</dbReference>
<dbReference type="EC" id="2.7.13.3" evidence="3"/>
<dbReference type="RefSeq" id="WP_344743564.1">
    <property type="nucleotide sequence ID" value="NZ_BAAAWW010000026.1"/>
</dbReference>